<feature type="compositionally biased region" description="Pro residues" evidence="1">
    <location>
        <begin position="84"/>
        <end position="100"/>
    </location>
</feature>
<feature type="region of interest" description="Disordered" evidence="1">
    <location>
        <begin position="35"/>
        <end position="101"/>
    </location>
</feature>
<feature type="compositionally biased region" description="Acidic residues" evidence="1">
    <location>
        <begin position="64"/>
        <end position="74"/>
    </location>
</feature>
<feature type="compositionally biased region" description="Low complexity" evidence="1">
    <location>
        <begin position="39"/>
        <end position="55"/>
    </location>
</feature>
<proteinExistence type="predicted"/>
<evidence type="ECO:0000256" key="1">
    <source>
        <dbReference type="SAM" id="MobiDB-lite"/>
    </source>
</evidence>
<feature type="region of interest" description="Disordered" evidence="1">
    <location>
        <begin position="269"/>
        <end position="295"/>
    </location>
</feature>
<protein>
    <submittedName>
        <fullName evidence="2">Uncharacterized protein</fullName>
    </submittedName>
</protein>
<feature type="region of interest" description="Disordered" evidence="1">
    <location>
        <begin position="124"/>
        <end position="144"/>
    </location>
</feature>
<dbReference type="AlphaFoldDB" id="A0A9P4GXQ2"/>
<sequence length="295" mass="32689">MALAPRFPVSEAQIFRDIKADAKIEAGVTRHGGVRRRPVYLPRPRAPTTTTTTTTSLGLPPVGQEEEEKEEEEKEERWAGFVPSSPPPPTPEPWRSPSPPFFDGFGVGLEGGDDEMEMEMGPVFASSPSPSPAPQETALPSTGGLHPEELGSQAHHRWIQSAPTTRLPWAPEPGVPKTVPRHSHREQGRWYFTSEAAYEAADGPDRKVSDHIGLIMETTLGEQRLGDQRCEHCQEDDLQCWVYTREAMKMVSRASTTCARCRFTPRKGGCSFSTRKQSGRVEKQPARQRPLAPKG</sequence>
<organism evidence="2 3">
    <name type="scientific">Setomelanomma holmii</name>
    <dbReference type="NCBI Taxonomy" id="210430"/>
    <lineage>
        <taxon>Eukaryota</taxon>
        <taxon>Fungi</taxon>
        <taxon>Dikarya</taxon>
        <taxon>Ascomycota</taxon>
        <taxon>Pezizomycotina</taxon>
        <taxon>Dothideomycetes</taxon>
        <taxon>Pleosporomycetidae</taxon>
        <taxon>Pleosporales</taxon>
        <taxon>Pleosporineae</taxon>
        <taxon>Phaeosphaeriaceae</taxon>
        <taxon>Setomelanomma</taxon>
    </lineage>
</organism>
<dbReference type="OrthoDB" id="3945482at2759"/>
<dbReference type="Proteomes" id="UP000799777">
    <property type="component" value="Unassembled WGS sequence"/>
</dbReference>
<name>A0A9P4GXQ2_9PLEO</name>
<reference evidence="2" key="1">
    <citation type="journal article" date="2020" name="Stud. Mycol.">
        <title>101 Dothideomycetes genomes: a test case for predicting lifestyles and emergence of pathogens.</title>
        <authorList>
            <person name="Haridas S."/>
            <person name="Albert R."/>
            <person name="Binder M."/>
            <person name="Bloem J."/>
            <person name="Labutti K."/>
            <person name="Salamov A."/>
            <person name="Andreopoulos B."/>
            <person name="Baker S."/>
            <person name="Barry K."/>
            <person name="Bills G."/>
            <person name="Bluhm B."/>
            <person name="Cannon C."/>
            <person name="Castanera R."/>
            <person name="Culley D."/>
            <person name="Daum C."/>
            <person name="Ezra D."/>
            <person name="Gonzalez J."/>
            <person name="Henrissat B."/>
            <person name="Kuo A."/>
            <person name="Liang C."/>
            <person name="Lipzen A."/>
            <person name="Lutzoni F."/>
            <person name="Magnuson J."/>
            <person name="Mondo S."/>
            <person name="Nolan M."/>
            <person name="Ohm R."/>
            <person name="Pangilinan J."/>
            <person name="Park H.-J."/>
            <person name="Ramirez L."/>
            <person name="Alfaro M."/>
            <person name="Sun H."/>
            <person name="Tritt A."/>
            <person name="Yoshinaga Y."/>
            <person name="Zwiers L.-H."/>
            <person name="Turgeon B."/>
            <person name="Goodwin S."/>
            <person name="Spatafora J."/>
            <person name="Crous P."/>
            <person name="Grigoriev I."/>
        </authorList>
    </citation>
    <scope>NUCLEOTIDE SEQUENCE</scope>
    <source>
        <strain evidence="2">CBS 110217</strain>
    </source>
</reference>
<evidence type="ECO:0000313" key="3">
    <source>
        <dbReference type="Proteomes" id="UP000799777"/>
    </source>
</evidence>
<dbReference type="EMBL" id="ML978282">
    <property type="protein sequence ID" value="KAF2024853.1"/>
    <property type="molecule type" value="Genomic_DNA"/>
</dbReference>
<accession>A0A9P4GXQ2</accession>
<evidence type="ECO:0000313" key="2">
    <source>
        <dbReference type="EMBL" id="KAF2024853.1"/>
    </source>
</evidence>
<comment type="caution">
    <text evidence="2">The sequence shown here is derived from an EMBL/GenBank/DDBJ whole genome shotgun (WGS) entry which is preliminary data.</text>
</comment>
<gene>
    <name evidence="2" type="ORF">EK21DRAFT_117369</name>
</gene>
<keyword evidence="3" id="KW-1185">Reference proteome</keyword>